<dbReference type="AlphaFoldDB" id="A0A9K3KSU4"/>
<reference evidence="1" key="2">
    <citation type="submission" date="2021-04" db="EMBL/GenBank/DDBJ databases">
        <authorList>
            <person name="Podell S."/>
        </authorList>
    </citation>
    <scope>NUCLEOTIDE SEQUENCE</scope>
    <source>
        <strain evidence="1">Hildebrandi</strain>
    </source>
</reference>
<evidence type="ECO:0000313" key="1">
    <source>
        <dbReference type="EMBL" id="KAG7349097.1"/>
    </source>
</evidence>
<organism evidence="1 2">
    <name type="scientific">Nitzschia inconspicua</name>
    <dbReference type="NCBI Taxonomy" id="303405"/>
    <lineage>
        <taxon>Eukaryota</taxon>
        <taxon>Sar</taxon>
        <taxon>Stramenopiles</taxon>
        <taxon>Ochrophyta</taxon>
        <taxon>Bacillariophyta</taxon>
        <taxon>Bacillariophyceae</taxon>
        <taxon>Bacillariophycidae</taxon>
        <taxon>Bacillariales</taxon>
        <taxon>Bacillariaceae</taxon>
        <taxon>Nitzschia</taxon>
    </lineage>
</organism>
<sequence>MATITPFDSADSPLSQHSIEIVSISFLPTEILKTILKHYCDGYTLNQFWLAAVTCRRKWKEVSTKTFQEVLCSILAECVASRAKYIHDRLEKHDLQPRILRLNDLTCDPTQSFSKLCFAIDFYESVPWNIIWCGTLHFRDPSASRPFDANSSLVEQGVKVLIITLPKRWRESHAHGWFEKSKKCFTNNKGQLDTALDHEYTAIELVLQKYNFLTVAPHGRIIGVTKEDKQALERMSRRMQQNDLVGTLPTSYRNRGSNTGNPDYFVCRVVSFAQAKEKVEQVLGSAHGKFNEETKKMEPTSPITLNDAEDLACKIYNDVLENQKFSFNDDDSLYCSWECEYEDPFLNRPSPLFVCYREYSKLFGVKSLW</sequence>
<gene>
    <name evidence="1" type="ORF">IV203_011694</name>
</gene>
<dbReference type="Proteomes" id="UP000693970">
    <property type="component" value="Unassembled WGS sequence"/>
</dbReference>
<protein>
    <submittedName>
        <fullName evidence="1">Uncharacterized protein</fullName>
    </submittedName>
</protein>
<keyword evidence="2" id="KW-1185">Reference proteome</keyword>
<accession>A0A9K3KSU4</accession>
<comment type="caution">
    <text evidence="1">The sequence shown here is derived from an EMBL/GenBank/DDBJ whole genome shotgun (WGS) entry which is preliminary data.</text>
</comment>
<reference evidence="1" key="1">
    <citation type="journal article" date="2021" name="Sci. Rep.">
        <title>Diploid genomic architecture of Nitzschia inconspicua, an elite biomass production diatom.</title>
        <authorList>
            <person name="Oliver A."/>
            <person name="Podell S."/>
            <person name="Pinowska A."/>
            <person name="Traller J.C."/>
            <person name="Smith S.R."/>
            <person name="McClure R."/>
            <person name="Beliaev A."/>
            <person name="Bohutskyi P."/>
            <person name="Hill E.A."/>
            <person name="Rabines A."/>
            <person name="Zheng H."/>
            <person name="Allen L.Z."/>
            <person name="Kuo A."/>
            <person name="Grigoriev I.V."/>
            <person name="Allen A.E."/>
            <person name="Hazlebeck D."/>
            <person name="Allen E.E."/>
        </authorList>
    </citation>
    <scope>NUCLEOTIDE SEQUENCE</scope>
    <source>
        <strain evidence="1">Hildebrandi</strain>
    </source>
</reference>
<evidence type="ECO:0000313" key="2">
    <source>
        <dbReference type="Proteomes" id="UP000693970"/>
    </source>
</evidence>
<name>A0A9K3KSU4_9STRA</name>
<proteinExistence type="predicted"/>
<dbReference type="EMBL" id="JAGRRH010000019">
    <property type="protein sequence ID" value="KAG7349097.1"/>
    <property type="molecule type" value="Genomic_DNA"/>
</dbReference>